<dbReference type="GO" id="GO:0006281">
    <property type="term" value="P:DNA repair"/>
    <property type="evidence" value="ECO:0007669"/>
    <property type="project" value="UniProtKB-KW"/>
</dbReference>
<dbReference type="GO" id="GO:0003682">
    <property type="term" value="F:chromatin binding"/>
    <property type="evidence" value="ECO:0007669"/>
    <property type="project" value="TreeGrafter"/>
</dbReference>
<dbReference type="SUPFAM" id="SSF47113">
    <property type="entry name" value="Histone-fold"/>
    <property type="match status" value="1"/>
</dbReference>
<dbReference type="Pfam" id="PF15630">
    <property type="entry name" value="CENP-S"/>
    <property type="match status" value="1"/>
</dbReference>
<feature type="region of interest" description="Disordered" evidence="5">
    <location>
        <begin position="26"/>
        <end position="47"/>
    </location>
</feature>
<dbReference type="PANTHER" id="PTHR22980:SF0">
    <property type="entry name" value="CENTROMERE PROTEIN S"/>
    <property type="match status" value="1"/>
</dbReference>
<dbReference type="GO" id="GO:0071821">
    <property type="term" value="C:FANCM-MHF complex"/>
    <property type="evidence" value="ECO:0007669"/>
    <property type="project" value="InterPro"/>
</dbReference>
<dbReference type="GO" id="GO:0046982">
    <property type="term" value="F:protein heterodimerization activity"/>
    <property type="evidence" value="ECO:0007669"/>
    <property type="project" value="InterPro"/>
</dbReference>
<keyword evidence="4" id="KW-0234">DNA repair</keyword>
<dbReference type="CDD" id="cd22919">
    <property type="entry name" value="HFD_CENP-S"/>
    <property type="match status" value="1"/>
</dbReference>
<feature type="compositionally biased region" description="Basic and acidic residues" evidence="5">
    <location>
        <begin position="146"/>
        <end position="155"/>
    </location>
</feature>
<proteinExistence type="inferred from homology"/>
<evidence type="ECO:0000256" key="5">
    <source>
        <dbReference type="SAM" id="MobiDB-lite"/>
    </source>
</evidence>
<name>A0A811QRJ5_9POAL</name>
<organism evidence="6 7">
    <name type="scientific">Miscanthus lutarioriparius</name>
    <dbReference type="NCBI Taxonomy" id="422564"/>
    <lineage>
        <taxon>Eukaryota</taxon>
        <taxon>Viridiplantae</taxon>
        <taxon>Streptophyta</taxon>
        <taxon>Embryophyta</taxon>
        <taxon>Tracheophyta</taxon>
        <taxon>Spermatophyta</taxon>
        <taxon>Magnoliopsida</taxon>
        <taxon>Liliopsida</taxon>
        <taxon>Poales</taxon>
        <taxon>Poaceae</taxon>
        <taxon>PACMAD clade</taxon>
        <taxon>Panicoideae</taxon>
        <taxon>Andropogonodae</taxon>
        <taxon>Andropogoneae</taxon>
        <taxon>Saccharinae</taxon>
        <taxon>Miscanthus</taxon>
    </lineage>
</organism>
<dbReference type="Gene3D" id="1.10.20.10">
    <property type="entry name" value="Histone, subunit A"/>
    <property type="match status" value="1"/>
</dbReference>
<dbReference type="PANTHER" id="PTHR22980">
    <property type="entry name" value="CORTISTATIN"/>
    <property type="match status" value="1"/>
</dbReference>
<protein>
    <submittedName>
        <fullName evidence="6">Uncharacterized protein</fullName>
    </submittedName>
</protein>
<keyword evidence="3" id="KW-0238">DNA-binding</keyword>
<dbReference type="FunFam" id="1.10.20.10:FF:000092">
    <property type="entry name" value="Protein MHF1-like isoform A"/>
    <property type="match status" value="1"/>
</dbReference>
<comment type="similarity">
    <text evidence="1">Belongs to the TAF9 family. CENP-S/MHF1 subfamily.</text>
</comment>
<sequence length="171" mass="18762">MAMDPDPDPDLDLDLDMDMETLADDADAALAGDSGGEAERNEAAEAEAEAERYEAAEAEADILRDRFRLTVISIATAEGKKAGMTVADPVVACIADLAFKSAEQLAKDAELFAQHAGRKSVRMDDVILTAHRNEHLMGMLRTFSQELKRKEPASERKRKKSSKKDERVIDV</sequence>
<dbReference type="OrthoDB" id="1872155at2759"/>
<gene>
    <name evidence="6" type="ORF">NCGR_LOCUS44507</name>
</gene>
<evidence type="ECO:0000256" key="4">
    <source>
        <dbReference type="ARBA" id="ARBA00023204"/>
    </source>
</evidence>
<dbReference type="AlphaFoldDB" id="A0A811QRJ5"/>
<dbReference type="GO" id="GO:0003677">
    <property type="term" value="F:DNA binding"/>
    <property type="evidence" value="ECO:0007669"/>
    <property type="project" value="UniProtKB-KW"/>
</dbReference>
<accession>A0A811QRJ5</accession>
<evidence type="ECO:0000313" key="6">
    <source>
        <dbReference type="EMBL" id="CAD6261086.1"/>
    </source>
</evidence>
<dbReference type="GO" id="GO:0031297">
    <property type="term" value="P:replication fork processing"/>
    <property type="evidence" value="ECO:0007669"/>
    <property type="project" value="TreeGrafter"/>
</dbReference>
<reference evidence="6" key="1">
    <citation type="submission" date="2020-10" db="EMBL/GenBank/DDBJ databases">
        <authorList>
            <person name="Han B."/>
            <person name="Lu T."/>
            <person name="Zhao Q."/>
            <person name="Huang X."/>
            <person name="Zhao Y."/>
        </authorList>
    </citation>
    <scope>NUCLEOTIDE SEQUENCE</scope>
</reference>
<evidence type="ECO:0000313" key="7">
    <source>
        <dbReference type="Proteomes" id="UP000604825"/>
    </source>
</evidence>
<dbReference type="GO" id="GO:0000712">
    <property type="term" value="P:resolution of meiotic recombination intermediates"/>
    <property type="evidence" value="ECO:0007669"/>
    <property type="project" value="TreeGrafter"/>
</dbReference>
<feature type="compositionally biased region" description="Basic and acidic residues" evidence="5">
    <location>
        <begin position="37"/>
        <end position="47"/>
    </location>
</feature>
<keyword evidence="2" id="KW-0227">DNA damage</keyword>
<keyword evidence="7" id="KW-1185">Reference proteome</keyword>
<dbReference type="EMBL" id="CAJGYO010000011">
    <property type="protein sequence ID" value="CAD6261086.1"/>
    <property type="molecule type" value="Genomic_DNA"/>
</dbReference>
<dbReference type="InterPro" id="IPR029003">
    <property type="entry name" value="CENP-S/Mhf1"/>
</dbReference>
<evidence type="ECO:0000256" key="1">
    <source>
        <dbReference type="ARBA" id="ARBA00006612"/>
    </source>
</evidence>
<dbReference type="Proteomes" id="UP000604825">
    <property type="component" value="Unassembled WGS sequence"/>
</dbReference>
<dbReference type="InterPro" id="IPR009072">
    <property type="entry name" value="Histone-fold"/>
</dbReference>
<comment type="caution">
    <text evidence="6">The sequence shown here is derived from an EMBL/GenBank/DDBJ whole genome shotgun (WGS) entry which is preliminary data.</text>
</comment>
<evidence type="ECO:0000256" key="2">
    <source>
        <dbReference type="ARBA" id="ARBA00022763"/>
    </source>
</evidence>
<feature type="region of interest" description="Disordered" evidence="5">
    <location>
        <begin position="145"/>
        <end position="171"/>
    </location>
</feature>
<evidence type="ECO:0000256" key="3">
    <source>
        <dbReference type="ARBA" id="ARBA00023125"/>
    </source>
</evidence>